<dbReference type="AlphaFoldDB" id="A0A9J6AI47"/>
<dbReference type="EMBL" id="JACXVP010000002">
    <property type="protein sequence ID" value="KAG5624302.1"/>
    <property type="molecule type" value="Genomic_DNA"/>
</dbReference>
<dbReference type="GO" id="GO:0005634">
    <property type="term" value="C:nucleus"/>
    <property type="evidence" value="ECO:0007669"/>
    <property type="project" value="TreeGrafter"/>
</dbReference>
<keyword evidence="3" id="KW-0862">Zinc</keyword>
<dbReference type="GO" id="GO:0008270">
    <property type="term" value="F:zinc ion binding"/>
    <property type="evidence" value="ECO:0007669"/>
    <property type="project" value="UniProtKB-KW"/>
</dbReference>
<feature type="compositionally biased region" description="Polar residues" evidence="5">
    <location>
        <begin position="1"/>
        <end position="25"/>
    </location>
</feature>
<keyword evidence="1" id="KW-0479">Metal-binding</keyword>
<dbReference type="GO" id="GO:1990837">
    <property type="term" value="F:sequence-specific double-stranded DNA binding"/>
    <property type="evidence" value="ECO:0007669"/>
    <property type="project" value="TreeGrafter"/>
</dbReference>
<dbReference type="SMART" id="SM00614">
    <property type="entry name" value="ZnF_BED"/>
    <property type="match status" value="1"/>
</dbReference>
<dbReference type="SUPFAM" id="SSF57667">
    <property type="entry name" value="beta-beta-alpha zinc fingers"/>
    <property type="match status" value="1"/>
</dbReference>
<proteinExistence type="predicted"/>
<reference evidence="7 8" key="1">
    <citation type="submission" date="2020-09" db="EMBL/GenBank/DDBJ databases">
        <title>De no assembly of potato wild relative species, Solanum commersonii.</title>
        <authorList>
            <person name="Cho K."/>
        </authorList>
    </citation>
    <scope>NUCLEOTIDE SEQUENCE [LARGE SCALE GENOMIC DNA]</scope>
    <source>
        <strain evidence="7">LZ3.2</strain>
        <tissue evidence="7">Leaf</tissue>
    </source>
</reference>
<dbReference type="PANTHER" id="PTHR34396:SF27">
    <property type="entry name" value="OS08G0208700 PROTEIN"/>
    <property type="match status" value="1"/>
</dbReference>
<keyword evidence="8" id="KW-1185">Reference proteome</keyword>
<dbReference type="OrthoDB" id="976932at2759"/>
<evidence type="ECO:0000256" key="1">
    <source>
        <dbReference type="ARBA" id="ARBA00022723"/>
    </source>
</evidence>
<evidence type="ECO:0000256" key="4">
    <source>
        <dbReference type="PROSITE-ProRule" id="PRU00027"/>
    </source>
</evidence>
<evidence type="ECO:0000259" key="6">
    <source>
        <dbReference type="PROSITE" id="PS50808"/>
    </source>
</evidence>
<dbReference type="GO" id="GO:0006357">
    <property type="term" value="P:regulation of transcription by RNA polymerase II"/>
    <property type="evidence" value="ECO:0007669"/>
    <property type="project" value="TreeGrafter"/>
</dbReference>
<dbReference type="Pfam" id="PF02892">
    <property type="entry name" value="zf-BED"/>
    <property type="match status" value="1"/>
</dbReference>
<dbReference type="InterPro" id="IPR003656">
    <property type="entry name" value="Znf_BED"/>
</dbReference>
<protein>
    <recommendedName>
        <fullName evidence="6">BED-type domain-containing protein</fullName>
    </recommendedName>
</protein>
<evidence type="ECO:0000313" key="8">
    <source>
        <dbReference type="Proteomes" id="UP000824120"/>
    </source>
</evidence>
<sequence length="154" mass="17187">MTQIGSRISESGGSNDSIPNTSSPNEVEVDVDTSNKIKNMEPRATCWKHFDKFTNESGAKKAKCKYCEKPYRPTSTNGTSAMNNHMRICLKFPRDIVDKGQKLINFLPSSTGAKVGVISTWKFDQAQSRRALAKMIIVDELPFSFVEKKGFKTS</sequence>
<keyword evidence="2 4" id="KW-0863">Zinc-finger</keyword>
<organism evidence="7 8">
    <name type="scientific">Solanum commersonii</name>
    <name type="common">Commerson's wild potato</name>
    <name type="synonym">Commerson's nightshade</name>
    <dbReference type="NCBI Taxonomy" id="4109"/>
    <lineage>
        <taxon>Eukaryota</taxon>
        <taxon>Viridiplantae</taxon>
        <taxon>Streptophyta</taxon>
        <taxon>Embryophyta</taxon>
        <taxon>Tracheophyta</taxon>
        <taxon>Spermatophyta</taxon>
        <taxon>Magnoliopsida</taxon>
        <taxon>eudicotyledons</taxon>
        <taxon>Gunneridae</taxon>
        <taxon>Pentapetalae</taxon>
        <taxon>asterids</taxon>
        <taxon>lamiids</taxon>
        <taxon>Solanales</taxon>
        <taxon>Solanaceae</taxon>
        <taxon>Solanoideae</taxon>
        <taxon>Solaneae</taxon>
        <taxon>Solanum</taxon>
    </lineage>
</organism>
<name>A0A9J6AI47_SOLCO</name>
<accession>A0A9J6AI47</accession>
<evidence type="ECO:0000256" key="5">
    <source>
        <dbReference type="SAM" id="MobiDB-lite"/>
    </source>
</evidence>
<gene>
    <name evidence="7" type="ORF">H5410_009520</name>
</gene>
<dbReference type="PANTHER" id="PTHR34396">
    <property type="entry name" value="OS03G0264950 PROTEIN-RELATED"/>
    <property type="match status" value="1"/>
</dbReference>
<evidence type="ECO:0000313" key="7">
    <source>
        <dbReference type="EMBL" id="KAG5624302.1"/>
    </source>
</evidence>
<evidence type="ECO:0000256" key="3">
    <source>
        <dbReference type="ARBA" id="ARBA00022833"/>
    </source>
</evidence>
<comment type="caution">
    <text evidence="7">The sequence shown here is derived from an EMBL/GenBank/DDBJ whole genome shotgun (WGS) entry which is preliminary data.</text>
</comment>
<dbReference type="InterPro" id="IPR053031">
    <property type="entry name" value="Cuticle_assoc_protein"/>
</dbReference>
<dbReference type="InterPro" id="IPR036236">
    <property type="entry name" value="Znf_C2H2_sf"/>
</dbReference>
<evidence type="ECO:0000256" key="2">
    <source>
        <dbReference type="ARBA" id="ARBA00022771"/>
    </source>
</evidence>
<dbReference type="PROSITE" id="PS50808">
    <property type="entry name" value="ZF_BED"/>
    <property type="match status" value="1"/>
</dbReference>
<feature type="domain" description="BED-type" evidence="6">
    <location>
        <begin position="41"/>
        <end position="96"/>
    </location>
</feature>
<dbReference type="Proteomes" id="UP000824120">
    <property type="component" value="Chromosome 2"/>
</dbReference>
<feature type="region of interest" description="Disordered" evidence="5">
    <location>
        <begin position="1"/>
        <end position="32"/>
    </location>
</feature>